<protein>
    <submittedName>
        <fullName evidence="4">Uncharacterized protein</fullName>
    </submittedName>
</protein>
<gene>
    <name evidence="4" type="ORF">CYMTET_16829</name>
</gene>
<evidence type="ECO:0000313" key="5">
    <source>
        <dbReference type="Proteomes" id="UP001190700"/>
    </source>
</evidence>
<dbReference type="Pfam" id="PF05637">
    <property type="entry name" value="Glyco_transf_34"/>
    <property type="match status" value="1"/>
</dbReference>
<dbReference type="PANTHER" id="PTHR31306:SF4">
    <property type="entry name" value="ALPHA-1,2-GALACTOSYLTRANSFERASE"/>
    <property type="match status" value="1"/>
</dbReference>
<dbReference type="InterPro" id="IPR029044">
    <property type="entry name" value="Nucleotide-diphossugar_trans"/>
</dbReference>
<dbReference type="PANTHER" id="PTHR31306">
    <property type="entry name" value="ALPHA-1,6-MANNOSYLTRANSFERASE MNN11-RELATED"/>
    <property type="match status" value="1"/>
</dbReference>
<reference evidence="4 5" key="1">
    <citation type="journal article" date="2015" name="Genome Biol. Evol.">
        <title>Comparative Genomics of a Bacterivorous Green Alga Reveals Evolutionary Causalities and Consequences of Phago-Mixotrophic Mode of Nutrition.</title>
        <authorList>
            <person name="Burns J.A."/>
            <person name="Paasch A."/>
            <person name="Narechania A."/>
            <person name="Kim E."/>
        </authorList>
    </citation>
    <scope>NUCLEOTIDE SEQUENCE [LARGE SCALE GENOMIC DNA]</scope>
    <source>
        <strain evidence="4 5">PLY_AMNH</strain>
    </source>
</reference>
<comment type="caution">
    <text evidence="4">The sequence shown here is derived from an EMBL/GenBank/DDBJ whole genome shotgun (WGS) entry which is preliminary data.</text>
</comment>
<dbReference type="GO" id="GO:0000139">
    <property type="term" value="C:Golgi membrane"/>
    <property type="evidence" value="ECO:0007669"/>
    <property type="project" value="TreeGrafter"/>
</dbReference>
<comment type="similarity">
    <text evidence="1">Belongs to the glycosyltransferase 34 family.</text>
</comment>
<evidence type="ECO:0000256" key="3">
    <source>
        <dbReference type="ARBA" id="ARBA00022679"/>
    </source>
</evidence>
<dbReference type="Proteomes" id="UP001190700">
    <property type="component" value="Unassembled WGS sequence"/>
</dbReference>
<sequence>MRKAWLAAATILNHQTYAALHGYAYYRISADELKLFPGGSAICSKAAVVLHHLQHHQWLFWLDIDAAFGASRTSIETRLQSCGVDPGDSIPTEQFDLVLAQDHKGLNAGVFAIRNTSWSQNFLKRLTFRPELQSTFFCERHSLPEGTTLRRMLKETPSDLCHIRFLSVFDRQWQTYSTYTFEQGSACFSLLWQVAHSQDVSQEHCEDLGFTFRLCIEPEKESAFPSVTSAKCWIRERAFTFT</sequence>
<dbReference type="GO" id="GO:0006487">
    <property type="term" value="P:protein N-linked glycosylation"/>
    <property type="evidence" value="ECO:0007669"/>
    <property type="project" value="TreeGrafter"/>
</dbReference>
<dbReference type="Gene3D" id="3.90.550.10">
    <property type="entry name" value="Spore Coat Polysaccharide Biosynthesis Protein SpsA, Chain A"/>
    <property type="match status" value="1"/>
</dbReference>
<evidence type="ECO:0000256" key="1">
    <source>
        <dbReference type="ARBA" id="ARBA00005664"/>
    </source>
</evidence>
<organism evidence="4 5">
    <name type="scientific">Cymbomonas tetramitiformis</name>
    <dbReference type="NCBI Taxonomy" id="36881"/>
    <lineage>
        <taxon>Eukaryota</taxon>
        <taxon>Viridiplantae</taxon>
        <taxon>Chlorophyta</taxon>
        <taxon>Pyramimonadophyceae</taxon>
        <taxon>Pyramimonadales</taxon>
        <taxon>Pyramimonadaceae</taxon>
        <taxon>Cymbomonas</taxon>
    </lineage>
</organism>
<dbReference type="GO" id="GO:0016757">
    <property type="term" value="F:glycosyltransferase activity"/>
    <property type="evidence" value="ECO:0007669"/>
    <property type="project" value="UniProtKB-KW"/>
</dbReference>
<keyword evidence="3" id="KW-0808">Transferase</keyword>
<dbReference type="InterPro" id="IPR008630">
    <property type="entry name" value="Glyco_trans_34"/>
</dbReference>
<proteinExistence type="inferred from homology"/>
<accession>A0AAE0GBE8</accession>
<evidence type="ECO:0000313" key="4">
    <source>
        <dbReference type="EMBL" id="KAK3275021.1"/>
    </source>
</evidence>
<dbReference type="AlphaFoldDB" id="A0AAE0GBE8"/>
<keyword evidence="2" id="KW-0328">Glycosyltransferase</keyword>
<dbReference type="EMBL" id="LGRX02007436">
    <property type="protein sequence ID" value="KAK3275021.1"/>
    <property type="molecule type" value="Genomic_DNA"/>
</dbReference>
<evidence type="ECO:0000256" key="2">
    <source>
        <dbReference type="ARBA" id="ARBA00022676"/>
    </source>
</evidence>
<keyword evidence="5" id="KW-1185">Reference proteome</keyword>
<name>A0AAE0GBE8_9CHLO</name>